<evidence type="ECO:0000256" key="1">
    <source>
        <dbReference type="SAM" id="MobiDB-lite"/>
    </source>
</evidence>
<feature type="region of interest" description="Disordered" evidence="1">
    <location>
        <begin position="356"/>
        <end position="380"/>
    </location>
</feature>
<reference evidence="2 3" key="2">
    <citation type="journal article" date="2009" name="Genome Res.">
        <title>Ortho-proteogenomics: multiple proteomes investigation through orthology and a new MS-based protocol.</title>
        <authorList>
            <person name="Gallien S."/>
            <person name="Perrodou E."/>
            <person name="Carapito C."/>
            <person name="Deshayes C."/>
            <person name="Reyrat J.M."/>
            <person name="Van Dorsselaer A."/>
            <person name="Poch O."/>
            <person name="Schaeffer C."/>
            <person name="Lecompte O."/>
        </authorList>
    </citation>
    <scope>NUCLEOTIDE SEQUENCE [LARGE SCALE GENOMIC DNA]</scope>
    <source>
        <strain evidence="3">ATCC 700084 / mc(2)155</strain>
    </source>
</reference>
<organism evidence="2 3">
    <name type="scientific">Mycolicibacterium smegmatis (strain ATCC 700084 / mc(2)155)</name>
    <name type="common">Mycobacterium smegmatis</name>
    <dbReference type="NCBI Taxonomy" id="246196"/>
    <lineage>
        <taxon>Bacteria</taxon>
        <taxon>Bacillati</taxon>
        <taxon>Actinomycetota</taxon>
        <taxon>Actinomycetes</taxon>
        <taxon>Mycobacteriales</taxon>
        <taxon>Mycobacteriaceae</taxon>
        <taxon>Mycolicibacterium</taxon>
    </lineage>
</organism>
<name>I7FWT7_MYCS2</name>
<dbReference type="EMBL" id="CP001663">
    <property type="protein sequence ID" value="AFP37157.1"/>
    <property type="molecule type" value="Genomic_DNA"/>
</dbReference>
<evidence type="ECO:0000313" key="3">
    <source>
        <dbReference type="Proteomes" id="UP000006158"/>
    </source>
</evidence>
<reference evidence="2 3" key="1">
    <citation type="journal article" date="2007" name="Genome Biol.">
        <title>Interrupted coding sequences in Mycobacterium smegmatis: authentic mutations or sequencing errors?</title>
        <authorList>
            <person name="Deshayes C."/>
            <person name="Perrodou E."/>
            <person name="Gallien S."/>
            <person name="Euphrasie D."/>
            <person name="Schaeffer C."/>
            <person name="Van-Dorsselaer A."/>
            <person name="Poch O."/>
            <person name="Lecompte O."/>
            <person name="Reyrat J.M."/>
        </authorList>
    </citation>
    <scope>NUCLEOTIDE SEQUENCE [LARGE SCALE GENOMIC DNA]</scope>
    <source>
        <strain evidence="3">ATCC 700084 / mc(2)155</strain>
    </source>
</reference>
<dbReference type="AlphaFoldDB" id="I7FWT7"/>
<sequence length="380" mass="38874">MAPAGVLVSERVELEAGRRDVGVDVGRVVAVARGQRGVGLVARSERGLVARGDRGLVARTDARLVGRRVVRVAGVGVVLHRGAHRVVLRVVAAPVATDRGLVAADVVGAGVGQDDRPAVASVTAGRAAAADPDQAVTAAGTATVAAAHVDVADDRAVVARDQVTARGLRVVLDVVVLAHRDVGPGAGQDVAVVGGVAVTQDRAVTADDVTGVVPVDHHAAVGGGVRGLVAQGDVTEAQVERTLLRVGAGVLVGAHDRGVVVARQIGVVVAGHLRRELGLRRERRGDRRRELSGDVVVVGDRALQAHDRVAAAEQHTGRGRGGRNGVQLGGRHVGQARIAQAAVRVGDECGRRGRAAEQVEDEVDQRGHCSNLSGVSGRSS</sequence>
<feature type="region of interest" description="Disordered" evidence="1">
    <location>
        <begin position="310"/>
        <end position="329"/>
    </location>
</feature>
<feature type="compositionally biased region" description="Polar residues" evidence="1">
    <location>
        <begin position="368"/>
        <end position="380"/>
    </location>
</feature>
<protein>
    <submittedName>
        <fullName evidence="2">Uncharacterized protein</fullName>
    </submittedName>
</protein>
<dbReference type="Proteomes" id="UP000006158">
    <property type="component" value="Chromosome"/>
</dbReference>
<gene>
    <name evidence="2" type="ordered locus">MSMEI_0677</name>
</gene>
<dbReference type="KEGG" id="msg:MSMEI_0677"/>
<evidence type="ECO:0000313" key="2">
    <source>
        <dbReference type="EMBL" id="AFP37157.1"/>
    </source>
</evidence>
<accession>I7FWT7</accession>
<proteinExistence type="predicted"/>